<evidence type="ECO:0000313" key="2">
    <source>
        <dbReference type="Proteomes" id="UP000552954"/>
    </source>
</evidence>
<dbReference type="EMBL" id="JABFCS010000002">
    <property type="protein sequence ID" value="NNU45511.1"/>
    <property type="molecule type" value="Genomic_DNA"/>
</dbReference>
<reference evidence="1 2" key="1">
    <citation type="submission" date="2020-05" db="EMBL/GenBank/DDBJ databases">
        <authorList>
            <person name="Khan S.A."/>
            <person name="Jeon C.O."/>
            <person name="Chun B.H."/>
        </authorList>
    </citation>
    <scope>NUCLEOTIDE SEQUENCE [LARGE SCALE GENOMIC DNA]</scope>
    <source>
        <strain evidence="1 2">B156</strain>
    </source>
</reference>
<dbReference type="RefSeq" id="WP_171563809.1">
    <property type="nucleotide sequence ID" value="NZ_JABFCS010000002.1"/>
</dbReference>
<organism evidence="1 2">
    <name type="scientific">Ramlibacter montanisoli</name>
    <dbReference type="NCBI Taxonomy" id="2732512"/>
    <lineage>
        <taxon>Bacteria</taxon>
        <taxon>Pseudomonadati</taxon>
        <taxon>Pseudomonadota</taxon>
        <taxon>Betaproteobacteria</taxon>
        <taxon>Burkholderiales</taxon>
        <taxon>Comamonadaceae</taxon>
        <taxon>Ramlibacter</taxon>
    </lineage>
</organism>
<accession>A0A849KMD9</accession>
<evidence type="ECO:0000313" key="1">
    <source>
        <dbReference type="EMBL" id="NNU45511.1"/>
    </source>
</evidence>
<proteinExistence type="predicted"/>
<dbReference type="AlphaFoldDB" id="A0A849KMD9"/>
<sequence>MCDQDNKALGSGMTVVLRSGGPRMVIRAVSGDQAYCEWLSGDVRRQGTFALSTLVPAEAEKNEAEGRP</sequence>
<keyword evidence="2" id="KW-1185">Reference proteome</keyword>
<protein>
    <submittedName>
        <fullName evidence="1">DUF2158 domain-containing protein</fullName>
    </submittedName>
</protein>
<comment type="caution">
    <text evidence="1">The sequence shown here is derived from an EMBL/GenBank/DDBJ whole genome shotgun (WGS) entry which is preliminary data.</text>
</comment>
<name>A0A849KMD9_9BURK</name>
<dbReference type="Proteomes" id="UP000552954">
    <property type="component" value="Unassembled WGS sequence"/>
</dbReference>
<dbReference type="Pfam" id="PF09926">
    <property type="entry name" value="DUF2158"/>
    <property type="match status" value="1"/>
</dbReference>
<reference evidence="1 2" key="2">
    <citation type="submission" date="2020-06" db="EMBL/GenBank/DDBJ databases">
        <title>Ramlibacter rhizophilus sp. nov., isolated from rhizosphere soil of national flower Mugunghwa from South Korea.</title>
        <authorList>
            <person name="Zheng-Fei Y."/>
            <person name="Huan T."/>
        </authorList>
    </citation>
    <scope>NUCLEOTIDE SEQUENCE [LARGE SCALE GENOMIC DNA]</scope>
    <source>
        <strain evidence="1 2">B156</strain>
    </source>
</reference>
<gene>
    <name evidence="1" type="ORF">HK415_23620</name>
</gene>
<dbReference type="InterPro" id="IPR019226">
    <property type="entry name" value="DUF2158"/>
</dbReference>